<comment type="caution">
    <text evidence="1">The sequence shown here is derived from an EMBL/GenBank/DDBJ whole genome shotgun (WGS) entry which is preliminary data.</text>
</comment>
<name>A0A7W5UKM2_9BACT</name>
<evidence type="ECO:0000313" key="1">
    <source>
        <dbReference type="EMBL" id="MBB3701772.1"/>
    </source>
</evidence>
<accession>A0A7W5UKM2</accession>
<dbReference type="Proteomes" id="UP000541425">
    <property type="component" value="Unassembled WGS sequence"/>
</dbReference>
<sequence>MIKKKCPMLCPLVKVYTSEENLHLSHIKLFIRCYNGRKQDY</sequence>
<proteinExistence type="predicted"/>
<gene>
    <name evidence="1" type="ORF">FHS60_000214</name>
</gene>
<dbReference type="EMBL" id="JACICA010000001">
    <property type="protein sequence ID" value="MBB3701772.1"/>
    <property type="molecule type" value="Genomic_DNA"/>
</dbReference>
<organism evidence="1 2">
    <name type="scientific">Alloprevotella rava</name>
    <dbReference type="NCBI Taxonomy" id="671218"/>
    <lineage>
        <taxon>Bacteria</taxon>
        <taxon>Pseudomonadati</taxon>
        <taxon>Bacteroidota</taxon>
        <taxon>Bacteroidia</taxon>
        <taxon>Bacteroidales</taxon>
        <taxon>Prevotellaceae</taxon>
        <taxon>Alloprevotella</taxon>
    </lineage>
</organism>
<protein>
    <submittedName>
        <fullName evidence="1">Uncharacterized protein</fullName>
    </submittedName>
</protein>
<dbReference type="AlphaFoldDB" id="A0A7W5UKM2"/>
<evidence type="ECO:0000313" key="2">
    <source>
        <dbReference type="Proteomes" id="UP000541425"/>
    </source>
</evidence>
<reference evidence="1 2" key="1">
    <citation type="submission" date="2020-08" db="EMBL/GenBank/DDBJ databases">
        <title>Genomic Encyclopedia of Type Strains, Phase IV (KMG-IV): sequencing the most valuable type-strain genomes for metagenomic binning, comparative biology and taxonomic classification.</title>
        <authorList>
            <person name="Goeker M."/>
        </authorList>
    </citation>
    <scope>NUCLEOTIDE SEQUENCE [LARGE SCALE GENOMIC DNA]</scope>
    <source>
        <strain evidence="1 2">DSM 22548</strain>
    </source>
</reference>